<dbReference type="InterPro" id="IPR050055">
    <property type="entry name" value="EF-Tu_GTPase"/>
</dbReference>
<organism evidence="2 3">
    <name type="scientific">Malassezia furfur</name>
    <name type="common">Pityriasis versicolor infection agent</name>
    <name type="synonym">Pityrosporum furfur</name>
    <dbReference type="NCBI Taxonomy" id="55194"/>
    <lineage>
        <taxon>Eukaryota</taxon>
        <taxon>Fungi</taxon>
        <taxon>Dikarya</taxon>
        <taxon>Basidiomycota</taxon>
        <taxon>Ustilaginomycotina</taxon>
        <taxon>Malasseziomycetes</taxon>
        <taxon>Malasseziales</taxon>
        <taxon>Malasseziaceae</taxon>
        <taxon>Malassezia</taxon>
    </lineage>
</organism>
<keyword evidence="3" id="KW-1185">Reference proteome</keyword>
<dbReference type="EMBL" id="CP046237">
    <property type="protein sequence ID" value="WFD49343.1"/>
    <property type="molecule type" value="Genomic_DNA"/>
</dbReference>
<reference evidence="2 3" key="1">
    <citation type="journal article" date="2020" name="Elife">
        <title>Loss of centromere function drives karyotype evolution in closely related Malassezia species.</title>
        <authorList>
            <person name="Sankaranarayanan S.R."/>
            <person name="Ianiri G."/>
            <person name="Coelho M.A."/>
            <person name="Reza M.H."/>
            <person name="Thimmappa B.C."/>
            <person name="Ganguly P."/>
            <person name="Vadnala R.N."/>
            <person name="Sun S."/>
            <person name="Siddharthan R."/>
            <person name="Tellgren-Roth C."/>
            <person name="Dawson T.L."/>
            <person name="Heitman J."/>
            <person name="Sanyal K."/>
        </authorList>
    </citation>
    <scope>NUCLEOTIDE SEQUENCE [LARGE SCALE GENOMIC DNA]</scope>
    <source>
        <strain evidence="2">CBS14141</strain>
    </source>
</reference>
<feature type="region of interest" description="Disordered" evidence="1">
    <location>
        <begin position="1"/>
        <end position="46"/>
    </location>
</feature>
<proteinExistence type="predicted"/>
<evidence type="ECO:0000313" key="3">
    <source>
        <dbReference type="Proteomes" id="UP000818624"/>
    </source>
</evidence>
<name>A0ABY8EUQ6_MALFU</name>
<feature type="compositionally biased region" description="Polar residues" evidence="1">
    <location>
        <begin position="11"/>
        <end position="28"/>
    </location>
</feature>
<evidence type="ECO:0000256" key="1">
    <source>
        <dbReference type="SAM" id="MobiDB-lite"/>
    </source>
</evidence>
<dbReference type="PANTHER" id="PTHR43721">
    <property type="entry name" value="ELONGATION FACTOR TU-RELATED"/>
    <property type="match status" value="1"/>
</dbReference>
<dbReference type="PANTHER" id="PTHR43721:SF9">
    <property type="entry name" value="GTP-BINDING PROTEIN 1"/>
    <property type="match status" value="1"/>
</dbReference>
<dbReference type="Proteomes" id="UP000818624">
    <property type="component" value="Chromosome 4"/>
</dbReference>
<evidence type="ECO:0000313" key="2">
    <source>
        <dbReference type="EMBL" id="WFD49343.1"/>
    </source>
</evidence>
<protein>
    <submittedName>
        <fullName evidence="2">Uncharacterized protein</fullName>
    </submittedName>
</protein>
<accession>A0ABY8EUQ6</accession>
<sequence>MFGEELLAPHPSQSPWTSHQNGAARSPQSPFPPAQNEGLSPLVPEEDESGNIEYKLQILPVSADRFDRLVTQLSWRLTEGGGSCVYELGVRDDGALVGISLDDMRQSLTYLCAMAQNVGAHVSLQRLITKTSTDTSETTGFDTLHIATTEEEVRSLLELQKGLPPADAIDTTICTDALAIELVSPTHATDLTLPFVRDTNKDTHVLTTQAVDIPTTTTNSKTPSAARQCYLDSRRVRRLARFDATIQAGAGRGETPTRLDSPRPISDLCAPLHVPGALRFLVEATIVQDEGLFVDYTSL</sequence>
<gene>
    <name evidence="2" type="ORF">GLX27_004023</name>
</gene>